<evidence type="ECO:0000259" key="2">
    <source>
        <dbReference type="Pfam" id="PF14719"/>
    </source>
</evidence>
<keyword evidence="4" id="KW-1185">Reference proteome</keyword>
<organism evidence="3 4">
    <name type="scientific">Branchiostoma lanceolatum</name>
    <name type="common">Common lancelet</name>
    <name type="synonym">Amphioxus lanceolatum</name>
    <dbReference type="NCBI Taxonomy" id="7740"/>
    <lineage>
        <taxon>Eukaryota</taxon>
        <taxon>Metazoa</taxon>
        <taxon>Chordata</taxon>
        <taxon>Cephalochordata</taxon>
        <taxon>Leptocardii</taxon>
        <taxon>Amphioxiformes</taxon>
        <taxon>Branchiostomatidae</taxon>
        <taxon>Branchiostoma</taxon>
    </lineage>
</organism>
<dbReference type="EMBL" id="OV696699">
    <property type="protein sequence ID" value="CAH1245143.1"/>
    <property type="molecule type" value="Genomic_DNA"/>
</dbReference>
<dbReference type="PANTHER" id="PTHR16265">
    <property type="entry name" value="PTB-CONTAINING, CUBILIN AND LRP1-INTERACTING PROTEIN"/>
    <property type="match status" value="1"/>
</dbReference>
<accession>A0A8J9Z076</accession>
<feature type="compositionally biased region" description="Polar residues" evidence="1">
    <location>
        <begin position="221"/>
        <end position="243"/>
    </location>
</feature>
<dbReference type="AlphaFoldDB" id="A0A8J9Z076"/>
<evidence type="ECO:0000313" key="3">
    <source>
        <dbReference type="EMBL" id="CAH1245143.1"/>
    </source>
</evidence>
<name>A0A8J9Z076_BRALA</name>
<proteinExistence type="predicted"/>
<dbReference type="SUPFAM" id="SSF50729">
    <property type="entry name" value="PH domain-like"/>
    <property type="match status" value="1"/>
</dbReference>
<dbReference type="Pfam" id="PF14719">
    <property type="entry name" value="PID_2"/>
    <property type="match status" value="1"/>
</dbReference>
<dbReference type="Gene3D" id="2.30.29.30">
    <property type="entry name" value="Pleckstrin-homology domain (PH domain)/Phosphotyrosine-binding domain (PTB)"/>
    <property type="match status" value="1"/>
</dbReference>
<dbReference type="Proteomes" id="UP000838412">
    <property type="component" value="Chromosome 14"/>
</dbReference>
<dbReference type="OrthoDB" id="5980998at2759"/>
<evidence type="ECO:0000256" key="1">
    <source>
        <dbReference type="SAM" id="MobiDB-lite"/>
    </source>
</evidence>
<reference evidence="3" key="1">
    <citation type="submission" date="2022-01" db="EMBL/GenBank/DDBJ databases">
        <authorList>
            <person name="Braso-Vives M."/>
        </authorList>
    </citation>
    <scope>NUCLEOTIDE SEQUENCE</scope>
</reference>
<dbReference type="PANTHER" id="PTHR16265:SF1">
    <property type="entry name" value="PTB-CONTAINING, CUBILIN AND LRP1-INTERACTING PROTEIN"/>
    <property type="match status" value="1"/>
</dbReference>
<dbReference type="GO" id="GO:0046627">
    <property type="term" value="P:negative regulation of insulin receptor signaling pathway"/>
    <property type="evidence" value="ECO:0007669"/>
    <property type="project" value="InterPro"/>
</dbReference>
<dbReference type="GO" id="GO:0042127">
    <property type="term" value="P:regulation of cell population proliferation"/>
    <property type="evidence" value="ECO:0007669"/>
    <property type="project" value="InterPro"/>
</dbReference>
<feature type="region of interest" description="Disordered" evidence="1">
    <location>
        <begin position="200"/>
        <end position="243"/>
    </location>
</feature>
<dbReference type="InterPro" id="IPR039112">
    <property type="entry name" value="PID1"/>
</dbReference>
<dbReference type="GO" id="GO:0051881">
    <property type="term" value="P:regulation of mitochondrial membrane potential"/>
    <property type="evidence" value="ECO:0007669"/>
    <property type="project" value="InterPro"/>
</dbReference>
<gene>
    <name evidence="3" type="primary">PID1</name>
    <name evidence="3" type="ORF">BLAG_LOCUS7574</name>
</gene>
<protein>
    <submittedName>
        <fullName evidence="3">PID1 protein</fullName>
    </submittedName>
</protein>
<dbReference type="InterPro" id="IPR011993">
    <property type="entry name" value="PH-like_dom_sf"/>
</dbReference>
<sequence>MLLRKSLSLLTLRRGKDVEAIELSETEASRQKTRHVGFMVVYVGKVPLMEDVTPGPGCTEAAVSQLLGPSAANGNVEVPGRLDILPHGIRLSKSPEENDVHDVSVQQQQHDNLTFDLQRIAFCSADHKARNNVLSWIYREVGEAGRPVLECHAVLCESQRHAKFFALRLGHFFNSAWNQMARAEQSLRLLQEGRKIRRSSTQHECLGASTTYPSPQRDHTSQTNGVSDKPTQNGAVPATTTAAHVSAEPGQLDMLKNADVSHASQNGVAEIFI</sequence>
<feature type="domain" description="PID" evidence="2">
    <location>
        <begin position="38"/>
        <end position="191"/>
    </location>
</feature>
<evidence type="ECO:0000313" key="4">
    <source>
        <dbReference type="Proteomes" id="UP000838412"/>
    </source>
</evidence>
<dbReference type="InterPro" id="IPR006020">
    <property type="entry name" value="PTB/PI_dom"/>
</dbReference>